<evidence type="ECO:0000313" key="2">
    <source>
        <dbReference type="Proteomes" id="UP000032303"/>
    </source>
</evidence>
<dbReference type="STRING" id="658445.H744_1c1157"/>
<dbReference type="Proteomes" id="UP000032303">
    <property type="component" value="Chromosome 1"/>
</dbReference>
<dbReference type="KEGG" id="pgb:H744_1c1157"/>
<dbReference type="HOGENOM" id="CLU_2881979_0_0_6"/>
<name>A0A0C5WJ24_9GAMM</name>
<protein>
    <submittedName>
        <fullName evidence="1">Uncharacterized protein</fullName>
    </submittedName>
</protein>
<organism evidence="1 2">
    <name type="scientific">Photobacterium gaetbulicola Gung47</name>
    <dbReference type="NCBI Taxonomy" id="658445"/>
    <lineage>
        <taxon>Bacteria</taxon>
        <taxon>Pseudomonadati</taxon>
        <taxon>Pseudomonadota</taxon>
        <taxon>Gammaproteobacteria</taxon>
        <taxon>Vibrionales</taxon>
        <taxon>Vibrionaceae</taxon>
        <taxon>Photobacterium</taxon>
    </lineage>
</organism>
<dbReference type="AlphaFoldDB" id="A0A0C5WJ24"/>
<keyword evidence="2" id="KW-1185">Reference proteome</keyword>
<dbReference type="EMBL" id="CP005973">
    <property type="protein sequence ID" value="AJR06182.1"/>
    <property type="molecule type" value="Genomic_DNA"/>
</dbReference>
<sequence length="63" mass="7540">MLYRYVTAILDHENEYKCLYQEKAKIFNDVFFSPNQPLKILNIISSTYYLIFLNSNLKVTNKD</sequence>
<proteinExistence type="predicted"/>
<evidence type="ECO:0000313" key="1">
    <source>
        <dbReference type="EMBL" id="AJR06182.1"/>
    </source>
</evidence>
<reference evidence="1 2" key="1">
    <citation type="submission" date="2013-05" db="EMBL/GenBank/DDBJ databases">
        <title>Complete genome sequence of the lipase-producing bacterium Photobacterium gaetbulicola Gung47.</title>
        <authorList>
            <person name="Kim Y.-O."/>
        </authorList>
    </citation>
    <scope>NUCLEOTIDE SEQUENCE [LARGE SCALE GENOMIC DNA]</scope>
    <source>
        <strain evidence="1 2">Gung47</strain>
    </source>
</reference>
<gene>
    <name evidence="1" type="ORF">H744_1c1157</name>
</gene>
<accession>A0A0C5WJ24</accession>